<dbReference type="PANTHER" id="PTHR38037:SF2">
    <property type="entry name" value="ATP-DEPENDENT ZINC PROTEASE DOMAIN-CONTAINING PROTEIN-RELATED"/>
    <property type="match status" value="1"/>
</dbReference>
<dbReference type="Gene3D" id="2.40.70.10">
    <property type="entry name" value="Acid Proteases"/>
    <property type="match status" value="1"/>
</dbReference>
<gene>
    <name evidence="3" type="ORF">BZJ21_09200</name>
</gene>
<evidence type="ECO:0000313" key="4">
    <source>
        <dbReference type="Proteomes" id="UP000189431"/>
    </source>
</evidence>
<dbReference type="Proteomes" id="UP000189431">
    <property type="component" value="Unassembled WGS sequence"/>
</dbReference>
<evidence type="ECO:0000256" key="1">
    <source>
        <dbReference type="SAM" id="MobiDB-lite"/>
    </source>
</evidence>
<sequence length="267" mass="30589">MVYRYTLIGGLLVIVSGCTLTSQHQHKETLNTIHSTATHVHEQQTATQDQLKAHDKTLIVLTDEMRQLADKLNVMQRTQAKMYANFANPKPEVKIQEKVVRVPVNNDKVVLGGREWVWFDEVKSTFQSRVDTGAATSSLNAVDIQEFERDGDTWVKFNVNHSENNDQPVFMEMPVKRWVLIRQSSTDKTDRRPVVEAWIRVGNIHEKTEFTLADRTNMEYPVLLGRSFFKDLAVVDVSQVHIHPQYQPDTPPEPSNDDRQPPSASKE</sequence>
<dbReference type="EMBL" id="MUFR01000022">
    <property type="protein sequence ID" value="OOF33799.1"/>
    <property type="molecule type" value="Genomic_DNA"/>
</dbReference>
<dbReference type="Pfam" id="PF05618">
    <property type="entry name" value="Zn_protease"/>
    <property type="match status" value="1"/>
</dbReference>
<evidence type="ECO:0000259" key="2">
    <source>
        <dbReference type="Pfam" id="PF05618"/>
    </source>
</evidence>
<feature type="region of interest" description="Disordered" evidence="1">
    <location>
        <begin position="244"/>
        <end position="267"/>
    </location>
</feature>
<dbReference type="PANTHER" id="PTHR38037">
    <property type="entry name" value="ZN_PROTEASE DOMAIN-CONTAINING PROTEIN"/>
    <property type="match status" value="1"/>
</dbReference>
<comment type="caution">
    <text evidence="3">The sequence shown here is derived from an EMBL/GenBank/DDBJ whole genome shotgun (WGS) entry which is preliminary data.</text>
</comment>
<organism evidence="3 4">
    <name type="scientific">Salinivibrio costicola subsp. alcaliphilus</name>
    <dbReference type="NCBI Taxonomy" id="272773"/>
    <lineage>
        <taxon>Bacteria</taxon>
        <taxon>Pseudomonadati</taxon>
        <taxon>Pseudomonadota</taxon>
        <taxon>Gammaproteobacteria</taxon>
        <taxon>Vibrionales</taxon>
        <taxon>Vibrionaceae</taxon>
        <taxon>Salinivibrio</taxon>
    </lineage>
</organism>
<dbReference type="RefSeq" id="WP_077669626.1">
    <property type="nucleotide sequence ID" value="NZ_MUFR01000022.1"/>
</dbReference>
<accession>A0ABX3KQL8</accession>
<protein>
    <recommendedName>
        <fullName evidence="2">Retropepsin-like aspartic endopeptidase domain-containing protein</fullName>
    </recommendedName>
</protein>
<dbReference type="InterPro" id="IPR008503">
    <property type="entry name" value="Asp_endopeptidase"/>
</dbReference>
<evidence type="ECO:0000313" key="3">
    <source>
        <dbReference type="EMBL" id="OOF33799.1"/>
    </source>
</evidence>
<reference evidence="4" key="1">
    <citation type="submission" date="2017-01" db="EMBL/GenBank/DDBJ databases">
        <title>Draft genome of the species Salinivibrio costicola subsp. alcaliphilus.</title>
        <authorList>
            <person name="Lopez-Hermoso C."/>
            <person name="De La Haba R."/>
            <person name="Sanchez-Porro C."/>
            <person name="Ventosa A."/>
        </authorList>
    </citation>
    <scope>NUCLEOTIDE SEQUENCE [LARGE SCALE GENOMIC DNA]</scope>
    <source>
        <strain evidence="4">CBH448</strain>
    </source>
</reference>
<feature type="domain" description="Retropepsin-like aspartic endopeptidase" evidence="2">
    <location>
        <begin position="110"/>
        <end position="244"/>
    </location>
</feature>
<proteinExistence type="predicted"/>
<feature type="compositionally biased region" description="Basic and acidic residues" evidence="1">
    <location>
        <begin position="256"/>
        <end position="267"/>
    </location>
</feature>
<dbReference type="SUPFAM" id="SSF50630">
    <property type="entry name" value="Acid proteases"/>
    <property type="match status" value="1"/>
</dbReference>
<dbReference type="PROSITE" id="PS51257">
    <property type="entry name" value="PROKAR_LIPOPROTEIN"/>
    <property type="match status" value="1"/>
</dbReference>
<dbReference type="InterPro" id="IPR021109">
    <property type="entry name" value="Peptidase_aspartic_dom_sf"/>
</dbReference>
<keyword evidence="4" id="KW-1185">Reference proteome</keyword>
<name>A0ABX3KQL8_SALCS</name>